<keyword evidence="3" id="KW-0677">Repeat</keyword>
<dbReference type="Proteomes" id="UP001157946">
    <property type="component" value="Unassembled WGS sequence"/>
</dbReference>
<dbReference type="SMART" id="SM00028">
    <property type="entry name" value="TPR"/>
    <property type="match status" value="4"/>
</dbReference>
<dbReference type="Pfam" id="PF13424">
    <property type="entry name" value="TPR_12"/>
    <property type="match status" value="1"/>
</dbReference>
<keyword evidence="4 6" id="KW-0802">TPR repeat</keyword>
<dbReference type="Gene3D" id="1.25.40.10">
    <property type="entry name" value="Tetratricopeptide repeat domain"/>
    <property type="match status" value="1"/>
</dbReference>
<dbReference type="PROSITE" id="PS50943">
    <property type="entry name" value="HTH_CROC1"/>
    <property type="match status" value="1"/>
</dbReference>
<dbReference type="PROSITE" id="PS50005">
    <property type="entry name" value="TPR"/>
    <property type="match status" value="2"/>
</dbReference>
<dbReference type="AlphaFoldDB" id="A0AA46ACK9"/>
<gene>
    <name evidence="8" type="ORF">SAMN06265361_10150</name>
</gene>
<dbReference type="InterPro" id="IPR010982">
    <property type="entry name" value="Lambda_DNA-bd_dom_sf"/>
</dbReference>
<comment type="subcellular location">
    <subcellularLocation>
        <location evidence="1">Cytoplasm</location>
    </subcellularLocation>
</comment>
<dbReference type="InterPro" id="IPR001387">
    <property type="entry name" value="Cro/C1-type_HTH"/>
</dbReference>
<organism evidence="8 9">
    <name type="scientific">Laceyella tengchongensis</name>
    <dbReference type="NCBI Taxonomy" id="574699"/>
    <lineage>
        <taxon>Bacteria</taxon>
        <taxon>Bacillati</taxon>
        <taxon>Bacillota</taxon>
        <taxon>Bacilli</taxon>
        <taxon>Bacillales</taxon>
        <taxon>Thermoactinomycetaceae</taxon>
        <taxon>Laceyella</taxon>
    </lineage>
</organism>
<dbReference type="GO" id="GO:0003677">
    <property type="term" value="F:DNA binding"/>
    <property type="evidence" value="ECO:0007669"/>
    <property type="project" value="InterPro"/>
</dbReference>
<comment type="caution">
    <text evidence="8">The sequence shown here is derived from an EMBL/GenBank/DDBJ whole genome shotgun (WGS) entry which is preliminary data.</text>
</comment>
<name>A0AA46ACK9_9BACL</name>
<dbReference type="InterPro" id="IPR011990">
    <property type="entry name" value="TPR-like_helical_dom_sf"/>
</dbReference>
<dbReference type="Pfam" id="PF01381">
    <property type="entry name" value="HTH_3"/>
    <property type="match status" value="1"/>
</dbReference>
<dbReference type="InterPro" id="IPR051476">
    <property type="entry name" value="Bac_ResReg_Asp_Phosphatase"/>
</dbReference>
<dbReference type="RefSeq" id="WP_102991491.1">
    <property type="nucleotide sequence ID" value="NZ_FXTU01000001.1"/>
</dbReference>
<dbReference type="GO" id="GO:0005737">
    <property type="term" value="C:cytoplasm"/>
    <property type="evidence" value="ECO:0007669"/>
    <property type="project" value="UniProtKB-SubCell"/>
</dbReference>
<sequence>MKREQDDISLTPEQIRKVGSVLQRLRLKGGHKLQVLATMGNISVATLSNIENGKDHVTVEKIEVYCKLLNTSLQYVLELIETAETLNSKDLRYLNHVERLIELHSPDRAEEKLIQLTFDPYDPLYIVQQLIFGKCHIYRRNWNSARKKFEYVLNQLNRHFEFDKSNLAAVCHLYLAKIAFFKDKNLIKALDHIRLGKEVYQQDGDRAGIIYNLLISEVIYLEKLDEDEDALIIVRKMQEEIGLIDHIDTKLQVYALHILLLFKKRQFKEARSYANEALEITRTCNRPEQALEIYTLLGAIYKECGDLYEAEEYYLYALDLEELVSNEHLLATPYMRLGELYSLKEDWNRAKKMLDKAEKISRETEDPFRHMEVLELYGDYYIRRNELQEAIPYYEQVWDYEERLHPEQPLPEVREKLAFCYRAVNDPKFHKIVARMLELDVQLKLKITKGVNNMPHHSMKLAGDPPND</sequence>
<evidence type="ECO:0000256" key="3">
    <source>
        <dbReference type="ARBA" id="ARBA00022737"/>
    </source>
</evidence>
<proteinExistence type="inferred from homology"/>
<dbReference type="SUPFAM" id="SSF48452">
    <property type="entry name" value="TPR-like"/>
    <property type="match status" value="1"/>
</dbReference>
<feature type="domain" description="HTH cro/C1-type" evidence="7">
    <location>
        <begin position="22"/>
        <end position="76"/>
    </location>
</feature>
<evidence type="ECO:0000256" key="4">
    <source>
        <dbReference type="ARBA" id="ARBA00022803"/>
    </source>
</evidence>
<comment type="similarity">
    <text evidence="5">Belongs to the Rap family.</text>
</comment>
<protein>
    <submittedName>
        <fullName evidence="8">Tetratricopeptide repeat-containing protein</fullName>
    </submittedName>
</protein>
<keyword evidence="2" id="KW-0963">Cytoplasm</keyword>
<dbReference type="InterPro" id="IPR019734">
    <property type="entry name" value="TPR_rpt"/>
</dbReference>
<feature type="repeat" description="TPR" evidence="6">
    <location>
        <begin position="331"/>
        <end position="364"/>
    </location>
</feature>
<dbReference type="PANTHER" id="PTHR46630">
    <property type="entry name" value="TETRATRICOPEPTIDE REPEAT PROTEIN 29"/>
    <property type="match status" value="1"/>
</dbReference>
<dbReference type="Gene3D" id="1.10.260.40">
    <property type="entry name" value="lambda repressor-like DNA-binding domains"/>
    <property type="match status" value="1"/>
</dbReference>
<keyword evidence="9" id="KW-1185">Reference proteome</keyword>
<dbReference type="CDD" id="cd00093">
    <property type="entry name" value="HTH_XRE"/>
    <property type="match status" value="1"/>
</dbReference>
<reference evidence="8" key="1">
    <citation type="submission" date="2017-05" db="EMBL/GenBank/DDBJ databases">
        <authorList>
            <person name="Varghese N."/>
            <person name="Submissions S."/>
        </authorList>
    </citation>
    <scope>NUCLEOTIDE SEQUENCE</scope>
    <source>
        <strain evidence="8">DSM 45262</strain>
    </source>
</reference>
<evidence type="ECO:0000256" key="1">
    <source>
        <dbReference type="ARBA" id="ARBA00004496"/>
    </source>
</evidence>
<evidence type="ECO:0000313" key="9">
    <source>
        <dbReference type="Proteomes" id="UP001157946"/>
    </source>
</evidence>
<dbReference type="PANTHER" id="PTHR46630:SF1">
    <property type="entry name" value="TETRATRICOPEPTIDE REPEAT PROTEIN 29"/>
    <property type="match status" value="1"/>
</dbReference>
<evidence type="ECO:0000259" key="7">
    <source>
        <dbReference type="PROSITE" id="PS50943"/>
    </source>
</evidence>
<evidence type="ECO:0000256" key="6">
    <source>
        <dbReference type="PROSITE-ProRule" id="PRU00339"/>
    </source>
</evidence>
<dbReference type="SUPFAM" id="SSF47413">
    <property type="entry name" value="lambda repressor-like DNA-binding domains"/>
    <property type="match status" value="1"/>
</dbReference>
<evidence type="ECO:0000313" key="8">
    <source>
        <dbReference type="EMBL" id="SMP00274.1"/>
    </source>
</evidence>
<feature type="repeat" description="TPR" evidence="6">
    <location>
        <begin position="291"/>
        <end position="324"/>
    </location>
</feature>
<evidence type="ECO:0000256" key="5">
    <source>
        <dbReference type="ARBA" id="ARBA00038253"/>
    </source>
</evidence>
<dbReference type="SMART" id="SM00530">
    <property type="entry name" value="HTH_XRE"/>
    <property type="match status" value="1"/>
</dbReference>
<evidence type="ECO:0000256" key="2">
    <source>
        <dbReference type="ARBA" id="ARBA00022490"/>
    </source>
</evidence>
<accession>A0AA46ACK9</accession>
<dbReference type="EMBL" id="FXTU01000001">
    <property type="protein sequence ID" value="SMP00274.1"/>
    <property type="molecule type" value="Genomic_DNA"/>
</dbReference>